<organism evidence="3 4">
    <name type="scientific">Cylindrotheca closterium</name>
    <dbReference type="NCBI Taxonomy" id="2856"/>
    <lineage>
        <taxon>Eukaryota</taxon>
        <taxon>Sar</taxon>
        <taxon>Stramenopiles</taxon>
        <taxon>Ochrophyta</taxon>
        <taxon>Bacillariophyta</taxon>
        <taxon>Bacillariophyceae</taxon>
        <taxon>Bacillariophycidae</taxon>
        <taxon>Bacillariales</taxon>
        <taxon>Bacillariaceae</taxon>
        <taxon>Cylindrotheca</taxon>
    </lineage>
</organism>
<evidence type="ECO:0000259" key="1">
    <source>
        <dbReference type="PROSITE" id="PS50404"/>
    </source>
</evidence>
<dbReference type="AlphaFoldDB" id="A0AAD2CD17"/>
<proteinExistence type="predicted"/>
<keyword evidence="4" id="KW-1185">Reference proteome</keyword>
<dbReference type="Gene3D" id="1.20.1050.10">
    <property type="match status" value="1"/>
</dbReference>
<feature type="domain" description="GST N-terminal" evidence="1">
    <location>
        <begin position="16"/>
        <end position="122"/>
    </location>
</feature>
<dbReference type="Proteomes" id="UP001295423">
    <property type="component" value="Unassembled WGS sequence"/>
</dbReference>
<dbReference type="InterPro" id="IPR050983">
    <property type="entry name" value="GST_Omega/HSP26"/>
</dbReference>
<dbReference type="Gene3D" id="3.40.30.10">
    <property type="entry name" value="Glutaredoxin"/>
    <property type="match status" value="1"/>
</dbReference>
<dbReference type="PROSITE" id="PS50405">
    <property type="entry name" value="GST_CTER"/>
    <property type="match status" value="1"/>
</dbReference>
<comment type="caution">
    <text evidence="3">The sequence shown here is derived from an EMBL/GenBank/DDBJ whole genome shotgun (WGS) entry which is preliminary data.</text>
</comment>
<dbReference type="InterPro" id="IPR036282">
    <property type="entry name" value="Glutathione-S-Trfase_C_sf"/>
</dbReference>
<dbReference type="SUPFAM" id="SSF52833">
    <property type="entry name" value="Thioredoxin-like"/>
    <property type="match status" value="1"/>
</dbReference>
<evidence type="ECO:0000313" key="4">
    <source>
        <dbReference type="Proteomes" id="UP001295423"/>
    </source>
</evidence>
<gene>
    <name evidence="3" type="ORF">CYCCA115_LOCUS1434</name>
</gene>
<dbReference type="InterPro" id="IPR040079">
    <property type="entry name" value="Glutathione_S-Trfase"/>
</dbReference>
<dbReference type="InterPro" id="IPR004045">
    <property type="entry name" value="Glutathione_S-Trfase_N"/>
</dbReference>
<dbReference type="SFLD" id="SFLDS00019">
    <property type="entry name" value="Glutathione_Transferase_(cytos"/>
    <property type="match status" value="1"/>
</dbReference>
<dbReference type="InterPro" id="IPR036249">
    <property type="entry name" value="Thioredoxin-like_sf"/>
</dbReference>
<evidence type="ECO:0000259" key="2">
    <source>
        <dbReference type="PROSITE" id="PS50405"/>
    </source>
</evidence>
<dbReference type="PROSITE" id="PS50404">
    <property type="entry name" value="GST_NTER"/>
    <property type="match status" value="1"/>
</dbReference>
<sequence>MATQAAAAVASKSSIPKFRYLSAWFCPFAHRATLALEHHQGRVEYEWVEALGWERRNDEKNVTGAGHEWWYHWKAEELKRACPGALVPTLIPIIDGKPVESKSVYESIPVIDYIDAVSGATGKDKLVSDDPFLAARARVWTEKLNRECCSTYYGVLVRQEEDERKEHFANLIKGLENFSKQLRETSGPTFLPDGQLGSVDLTLLPWAYRYYVFKEYRGEDFVIPETKELEAYHEWFDHVTNLDSLKRTFPDKDRYLEHISKYADGSARSKVGNAVRRGVAAHEYDDDKDEY</sequence>
<name>A0AAD2CD17_9STRA</name>
<dbReference type="EMBL" id="CAKOGP040000036">
    <property type="protein sequence ID" value="CAJ1928286.1"/>
    <property type="molecule type" value="Genomic_DNA"/>
</dbReference>
<accession>A0AAD2CD17</accession>
<reference evidence="3" key="1">
    <citation type="submission" date="2023-08" db="EMBL/GenBank/DDBJ databases">
        <authorList>
            <person name="Audoor S."/>
            <person name="Bilcke G."/>
        </authorList>
    </citation>
    <scope>NUCLEOTIDE SEQUENCE</scope>
</reference>
<evidence type="ECO:0008006" key="5">
    <source>
        <dbReference type="Google" id="ProtNLM"/>
    </source>
</evidence>
<dbReference type="InterPro" id="IPR010987">
    <property type="entry name" value="Glutathione-S-Trfase_C-like"/>
</dbReference>
<dbReference type="SUPFAM" id="SSF47616">
    <property type="entry name" value="GST C-terminal domain-like"/>
    <property type="match status" value="1"/>
</dbReference>
<feature type="domain" description="GST C-terminal" evidence="2">
    <location>
        <begin position="130"/>
        <end position="262"/>
    </location>
</feature>
<dbReference type="Pfam" id="PF13409">
    <property type="entry name" value="GST_N_2"/>
    <property type="match status" value="1"/>
</dbReference>
<protein>
    <recommendedName>
        <fullName evidence="5">Glutathione transferase</fullName>
    </recommendedName>
</protein>
<dbReference type="GO" id="GO:0005737">
    <property type="term" value="C:cytoplasm"/>
    <property type="evidence" value="ECO:0007669"/>
    <property type="project" value="TreeGrafter"/>
</dbReference>
<evidence type="ECO:0000313" key="3">
    <source>
        <dbReference type="EMBL" id="CAJ1928286.1"/>
    </source>
</evidence>
<dbReference type="PANTHER" id="PTHR43968">
    <property type="match status" value="1"/>
</dbReference>
<dbReference type="PANTHER" id="PTHR43968:SF6">
    <property type="entry name" value="GLUTATHIONE S-TRANSFERASE OMEGA"/>
    <property type="match status" value="1"/>
</dbReference>